<dbReference type="PRINTS" id="PR00111">
    <property type="entry name" value="ABHYDROLASE"/>
</dbReference>
<dbReference type="InterPro" id="IPR000073">
    <property type="entry name" value="AB_hydrolase_1"/>
</dbReference>
<dbReference type="CDD" id="cd00063">
    <property type="entry name" value="FN3"/>
    <property type="match status" value="2"/>
</dbReference>
<evidence type="ECO:0000313" key="3">
    <source>
        <dbReference type="EMBL" id="CAE6964010.1"/>
    </source>
</evidence>
<dbReference type="PANTHER" id="PTHR43798">
    <property type="entry name" value="MONOACYLGLYCEROL LIPASE"/>
    <property type="match status" value="1"/>
</dbReference>
<feature type="domain" description="Fibronectin type-III" evidence="2">
    <location>
        <begin position="774"/>
        <end position="868"/>
    </location>
</feature>
<dbReference type="InterPro" id="IPR036116">
    <property type="entry name" value="FN3_sf"/>
</dbReference>
<feature type="domain" description="Fibronectin type-III" evidence="2">
    <location>
        <begin position="869"/>
        <end position="955"/>
    </location>
</feature>
<dbReference type="Proteomes" id="UP000604046">
    <property type="component" value="Unassembled WGS sequence"/>
</dbReference>
<dbReference type="OrthoDB" id="408373at2759"/>
<dbReference type="EMBL" id="CAJNDS010000116">
    <property type="protein sequence ID" value="CAE6964010.1"/>
    <property type="molecule type" value="Genomic_DNA"/>
</dbReference>
<dbReference type="InterPro" id="IPR029058">
    <property type="entry name" value="AB_hydrolase_fold"/>
</dbReference>
<dbReference type="InterPro" id="IPR022742">
    <property type="entry name" value="Hydrolase_4"/>
</dbReference>
<proteinExistence type="predicted"/>
<dbReference type="SUPFAM" id="SSF49265">
    <property type="entry name" value="Fibronectin type III"/>
    <property type="match status" value="2"/>
</dbReference>
<gene>
    <name evidence="3" type="primary">Fndc3a</name>
    <name evidence="3" type="ORF">SNAT2548_LOCUS2097</name>
</gene>
<protein>
    <submittedName>
        <fullName evidence="3">Fndc3a protein</fullName>
    </submittedName>
</protein>
<evidence type="ECO:0000313" key="4">
    <source>
        <dbReference type="Proteomes" id="UP000604046"/>
    </source>
</evidence>
<dbReference type="InterPro" id="IPR050266">
    <property type="entry name" value="AB_hydrolase_sf"/>
</dbReference>
<accession>A0A812HY78</accession>
<evidence type="ECO:0000259" key="2">
    <source>
        <dbReference type="PROSITE" id="PS50853"/>
    </source>
</evidence>
<dbReference type="GO" id="GO:0016020">
    <property type="term" value="C:membrane"/>
    <property type="evidence" value="ECO:0007669"/>
    <property type="project" value="TreeGrafter"/>
</dbReference>
<dbReference type="PROSITE" id="PS50853">
    <property type="entry name" value="FN3"/>
    <property type="match status" value="2"/>
</dbReference>
<dbReference type="Pfam" id="PF12146">
    <property type="entry name" value="Hydrolase_4"/>
    <property type="match status" value="1"/>
</dbReference>
<dbReference type="Gene3D" id="3.40.50.1820">
    <property type="entry name" value="alpha/beta hydrolase"/>
    <property type="match status" value="1"/>
</dbReference>
<comment type="caution">
    <text evidence="3">The sequence shown here is derived from an EMBL/GenBank/DDBJ whole genome shotgun (WGS) entry which is preliminary data.</text>
</comment>
<reference evidence="3" key="1">
    <citation type="submission" date="2021-02" db="EMBL/GenBank/DDBJ databases">
        <authorList>
            <person name="Dougan E. K."/>
            <person name="Rhodes N."/>
            <person name="Thang M."/>
            <person name="Chan C."/>
        </authorList>
    </citation>
    <scope>NUCLEOTIDE SEQUENCE</scope>
</reference>
<evidence type="ECO:0000256" key="1">
    <source>
        <dbReference type="SAM" id="MobiDB-lite"/>
    </source>
</evidence>
<dbReference type="SUPFAM" id="SSF53474">
    <property type="entry name" value="alpha/beta-Hydrolases"/>
    <property type="match status" value="1"/>
</dbReference>
<dbReference type="SMART" id="SM00060">
    <property type="entry name" value="FN3"/>
    <property type="match status" value="2"/>
</dbReference>
<dbReference type="PANTHER" id="PTHR43798:SF33">
    <property type="entry name" value="HYDROLASE, PUTATIVE (AFU_ORTHOLOGUE AFUA_2G14860)-RELATED"/>
    <property type="match status" value="1"/>
</dbReference>
<dbReference type="InterPro" id="IPR013783">
    <property type="entry name" value="Ig-like_fold"/>
</dbReference>
<feature type="region of interest" description="Disordered" evidence="1">
    <location>
        <begin position="1028"/>
        <end position="1056"/>
    </location>
</feature>
<dbReference type="Gene3D" id="2.60.40.10">
    <property type="entry name" value="Immunoglobulins"/>
    <property type="match status" value="2"/>
</dbReference>
<organism evidence="3 4">
    <name type="scientific">Symbiodinium natans</name>
    <dbReference type="NCBI Taxonomy" id="878477"/>
    <lineage>
        <taxon>Eukaryota</taxon>
        <taxon>Sar</taxon>
        <taxon>Alveolata</taxon>
        <taxon>Dinophyceae</taxon>
        <taxon>Suessiales</taxon>
        <taxon>Symbiodiniaceae</taxon>
        <taxon>Symbiodinium</taxon>
    </lineage>
</organism>
<dbReference type="InterPro" id="IPR003961">
    <property type="entry name" value="FN3_dom"/>
</dbReference>
<dbReference type="Pfam" id="PF00041">
    <property type="entry name" value="fn3"/>
    <property type="match status" value="2"/>
</dbReference>
<name>A0A812HY78_9DINO</name>
<keyword evidence="4" id="KW-1185">Reference proteome</keyword>
<sequence length="1346" mass="142488">MVHFVRRLFSMVLSRLDAAVYARNSFTVAPRISSGFLSQPDGFSSLTVSDVWVTFSAAHAGAGNVYLLKDSAPAFVDIVSLRAGLPSDLMCSSMMMVSMGEQSHELSGCALTHSQSYKVYVYVANSQALTDGTLSAGLPATVVPGHSNYFTQVPQLANAGLTTSGFTVSFSVATAGVAWVIAIPAVEATSASVMTVTSGYSAICSSLGVALPSSGSHAVAVTGCSFIASWSYAVLVYVTNQAAGNDGALSPPVPLQITPSNNFAVLPYLSEVPSPDMVKAKFMGTAAGKAWACIVKAENVSDVTVSDVKAGCAGCSSGEAMLSDTQELEVNMTGCNLEVGVEHRLIAYAEDNNNADDGYMTMNLAVRVPTSNAFISPAYIVNNMVTAYGCTVMFEVANTMGKVWGKVIDAGHASLATVVAIKYNNPAIAVGGSACQMADEMKPRGKHMMVFDSCNLTKGSSYQVYLYAEDLSNNGDGMLSQAISFSVPPSNWLDQVLELTSTPTTDGVSFSFAGGVAVGRAWAQVMLTKDVALATAADIKAATYAMGTGSCRQDDVNVGMSALYWTLTGCSLMPLVDYSVVLYVEDMGGLDDGQVSSVQMMVASSVSNYFVENPAPLGNVTSDGMILTFNAYASSGMAWGFVLEVGSANVASSKEAKLAQNSVGGAGCKPSEVPIDNSRQSMLFTDCDLVPGQTYRAVVYVEALVTTTAGVWQGVDISAPLLAPIEDPLARQHQDLQVQSGQDYVYHVRAVNFIGVGQPSPASVEIRAGNAPAAPGLPIIATRALTSLTVEWAPPAALGSQIMSYRLFMSGPLDGGVYQEIYNGPDTAYTKAMLDTGTVYFFRVSAVNHNGEGWRSAVREAAACVLPSMPSNFTVKSRSTLGVTVEWSPPIADGGCPILSYVVTQDGVLASTQTHHEYSLAVVVPAQTYTFSVWATSRVGNSPSTATLTVVAGEAPAKVINLEVVTMSASGITLTWDGVPSNLNGGVLRQCSGHWVLWSWATDFLYRAAAAAVAFLAIPAMQLPQLKPKHRTRSEPGAAPAFRRAPEETPAGGSFGHGDLCCEVDERGLPAKRPTVVLIHGLDSWSGTFQGLMEELARRGLKTLAVDLRGHGESPLGDPEDFSPQQLAADVRSTLKAAGLLESPVALVGHSMGGRIAMQYAADYPEDLSVLVIEDMDCVPRDYPKLEGEDLKKREAFTRDFPSWELAKKQLVTFGYDADRVDGWWTSATPRVYPRPPGVWSCINPYAQYLAKRTVLNSTQGYECIQKIAGLKMSGLAKFPVHVCVAGPSGTVCSWDKAPGGLHDMASVHPGLRLHTFPTADHSIHNTALKSFADLVEKPDEFAEVD</sequence>